<organism evidence="7 8">
    <name type="scientific">Paramecium octaurelia</name>
    <dbReference type="NCBI Taxonomy" id="43137"/>
    <lineage>
        <taxon>Eukaryota</taxon>
        <taxon>Sar</taxon>
        <taxon>Alveolata</taxon>
        <taxon>Ciliophora</taxon>
        <taxon>Intramacronucleata</taxon>
        <taxon>Oligohymenophorea</taxon>
        <taxon>Peniculida</taxon>
        <taxon>Parameciidae</taxon>
        <taxon>Paramecium</taxon>
    </lineage>
</organism>
<feature type="region of interest" description="Disordered" evidence="5">
    <location>
        <begin position="46"/>
        <end position="70"/>
    </location>
</feature>
<dbReference type="GO" id="GO:0061630">
    <property type="term" value="F:ubiquitin protein ligase activity"/>
    <property type="evidence" value="ECO:0007669"/>
    <property type="project" value="TreeGrafter"/>
</dbReference>
<name>A0A8S1WH40_PAROT</name>
<evidence type="ECO:0000313" key="7">
    <source>
        <dbReference type="EMBL" id="CAD8189544.1"/>
    </source>
</evidence>
<dbReference type="PANTHER" id="PTHR45931:SF3">
    <property type="entry name" value="RING ZINC FINGER-CONTAINING PROTEIN"/>
    <property type="match status" value="1"/>
</dbReference>
<feature type="compositionally biased region" description="Polar residues" evidence="5">
    <location>
        <begin position="104"/>
        <end position="123"/>
    </location>
</feature>
<dbReference type="CDD" id="cd16454">
    <property type="entry name" value="RING-H2_PA-TM-RING"/>
    <property type="match status" value="1"/>
</dbReference>
<protein>
    <recommendedName>
        <fullName evidence="6">RING-type domain-containing protein</fullName>
    </recommendedName>
</protein>
<dbReference type="InterPro" id="IPR001841">
    <property type="entry name" value="Znf_RING"/>
</dbReference>
<dbReference type="AlphaFoldDB" id="A0A8S1WH40"/>
<dbReference type="GO" id="GO:0008270">
    <property type="term" value="F:zinc ion binding"/>
    <property type="evidence" value="ECO:0007669"/>
    <property type="project" value="UniProtKB-KW"/>
</dbReference>
<feature type="domain" description="RING-type" evidence="6">
    <location>
        <begin position="339"/>
        <end position="380"/>
    </location>
</feature>
<feature type="compositionally biased region" description="Low complexity" evidence="5">
    <location>
        <begin position="49"/>
        <end position="70"/>
    </location>
</feature>
<dbReference type="GO" id="GO:0006511">
    <property type="term" value="P:ubiquitin-dependent protein catabolic process"/>
    <property type="evidence" value="ECO:0007669"/>
    <property type="project" value="TreeGrafter"/>
</dbReference>
<keyword evidence="2 4" id="KW-0863">Zinc-finger</keyword>
<evidence type="ECO:0000256" key="5">
    <source>
        <dbReference type="SAM" id="MobiDB-lite"/>
    </source>
</evidence>
<dbReference type="InterPro" id="IPR051834">
    <property type="entry name" value="RING_finger_E3_ligase"/>
</dbReference>
<dbReference type="PROSITE" id="PS50089">
    <property type="entry name" value="ZF_RING_2"/>
    <property type="match status" value="1"/>
</dbReference>
<dbReference type="Pfam" id="PF13639">
    <property type="entry name" value="zf-RING_2"/>
    <property type="match status" value="1"/>
</dbReference>
<comment type="caution">
    <text evidence="7">The sequence shown here is derived from an EMBL/GenBank/DDBJ whole genome shotgun (WGS) entry which is preliminary data.</text>
</comment>
<sequence>MQSENQDYVRCKYCKQRIHQCQMYAHKLECNLQNHPNYQSEIQSRISENRSQLQSQNNPQQQSRVQQSSLRNPVQYVESHIYPSEQDNNSNQNSMMNNRRSSNYPEQQISASDAQRVRQQNRNQYTESLLKQAQKKCEYCDQEYPTQILEEHYPQCEAKKVIEQMSIEDDQIENTYEQQNNNNNYHFNQHQSDYQDDIYTHQSQNRNQNIITTTQVIVQPNGSIQKIFTTTNLDTGQVIKKQIITQTSSQSSQQQQMQQIPSIPMNYPRRSTNQQNSYLNILDQFLRNPFFMNQRRSRFSLIPMPMMTLQHHHQNQGLENLAIIKYVPYDGLSQEYKQCTICINNYEDGEELILLPCIHRFHKKCISEWFKNQSTCPICKTDVTQQEMAYEEDN</sequence>
<dbReference type="GO" id="GO:0005634">
    <property type="term" value="C:nucleus"/>
    <property type="evidence" value="ECO:0007669"/>
    <property type="project" value="TreeGrafter"/>
</dbReference>
<dbReference type="EMBL" id="CAJJDP010000094">
    <property type="protein sequence ID" value="CAD8189544.1"/>
    <property type="molecule type" value="Genomic_DNA"/>
</dbReference>
<evidence type="ECO:0000259" key="6">
    <source>
        <dbReference type="PROSITE" id="PS50089"/>
    </source>
</evidence>
<accession>A0A8S1WH40</accession>
<evidence type="ECO:0000256" key="2">
    <source>
        <dbReference type="ARBA" id="ARBA00022771"/>
    </source>
</evidence>
<dbReference type="OrthoDB" id="301470at2759"/>
<keyword evidence="3" id="KW-0862">Zinc</keyword>
<dbReference type="OMA" id="KCISEWF"/>
<feature type="region of interest" description="Disordered" evidence="5">
    <location>
        <begin position="82"/>
        <end position="123"/>
    </location>
</feature>
<dbReference type="SMART" id="SM00184">
    <property type="entry name" value="RING"/>
    <property type="match status" value="1"/>
</dbReference>
<evidence type="ECO:0000256" key="3">
    <source>
        <dbReference type="ARBA" id="ARBA00022833"/>
    </source>
</evidence>
<keyword evidence="8" id="KW-1185">Reference proteome</keyword>
<evidence type="ECO:0000313" key="8">
    <source>
        <dbReference type="Proteomes" id="UP000683925"/>
    </source>
</evidence>
<proteinExistence type="predicted"/>
<dbReference type="Proteomes" id="UP000683925">
    <property type="component" value="Unassembled WGS sequence"/>
</dbReference>
<dbReference type="PANTHER" id="PTHR45931">
    <property type="entry name" value="SI:CH211-59O9.10"/>
    <property type="match status" value="1"/>
</dbReference>
<reference evidence="7" key="1">
    <citation type="submission" date="2021-01" db="EMBL/GenBank/DDBJ databases">
        <authorList>
            <consortium name="Genoscope - CEA"/>
            <person name="William W."/>
        </authorList>
    </citation>
    <scope>NUCLEOTIDE SEQUENCE</scope>
</reference>
<keyword evidence="1" id="KW-0479">Metal-binding</keyword>
<feature type="compositionally biased region" description="Low complexity" evidence="5">
    <location>
        <begin position="88"/>
        <end position="103"/>
    </location>
</feature>
<evidence type="ECO:0000256" key="4">
    <source>
        <dbReference type="PROSITE-ProRule" id="PRU00175"/>
    </source>
</evidence>
<gene>
    <name evidence="7" type="ORF">POCTA_138.1.T0950112</name>
</gene>
<evidence type="ECO:0000256" key="1">
    <source>
        <dbReference type="ARBA" id="ARBA00022723"/>
    </source>
</evidence>